<dbReference type="AlphaFoldDB" id="A0A0G0NEE2"/>
<dbReference type="FunFam" id="3.40.50.300:FF:000056">
    <property type="entry name" value="Cell division ATP-binding protein FtsE"/>
    <property type="match status" value="1"/>
</dbReference>
<dbReference type="GO" id="GO:0016887">
    <property type="term" value="F:ATP hydrolysis activity"/>
    <property type="evidence" value="ECO:0007669"/>
    <property type="project" value="InterPro"/>
</dbReference>
<evidence type="ECO:0000256" key="7">
    <source>
        <dbReference type="ARBA" id="ARBA00023136"/>
    </source>
</evidence>
<evidence type="ECO:0000256" key="6">
    <source>
        <dbReference type="ARBA" id="ARBA00022840"/>
    </source>
</evidence>
<dbReference type="InterPro" id="IPR005286">
    <property type="entry name" value="Cell_div_FtsE"/>
</dbReference>
<keyword evidence="4 9" id="KW-0132">Cell division</keyword>
<dbReference type="PROSITE" id="PS50893">
    <property type="entry name" value="ABC_TRANSPORTER_2"/>
    <property type="match status" value="1"/>
</dbReference>
<evidence type="ECO:0000313" key="12">
    <source>
        <dbReference type="Proteomes" id="UP000034048"/>
    </source>
</evidence>
<dbReference type="InterPro" id="IPR015854">
    <property type="entry name" value="ABC_transpr_LolD-like"/>
</dbReference>
<dbReference type="EMBL" id="LBWS01000036">
    <property type="protein sequence ID" value="KKR13868.1"/>
    <property type="molecule type" value="Genomic_DNA"/>
</dbReference>
<keyword evidence="7 9" id="KW-0472">Membrane</keyword>
<keyword evidence="8 9" id="KW-0131">Cell cycle</keyword>
<dbReference type="Pfam" id="PF00005">
    <property type="entry name" value="ABC_tran"/>
    <property type="match status" value="1"/>
</dbReference>
<dbReference type="PANTHER" id="PTHR24220">
    <property type="entry name" value="IMPORT ATP-BINDING PROTEIN"/>
    <property type="match status" value="1"/>
</dbReference>
<organism evidence="11 12">
    <name type="scientific">Candidatus Falkowbacteria bacterium GW2011_GWA2_39_24</name>
    <dbReference type="NCBI Taxonomy" id="1618634"/>
    <lineage>
        <taxon>Bacteria</taxon>
        <taxon>Candidatus Falkowiibacteriota</taxon>
    </lineage>
</organism>
<dbReference type="Gene3D" id="3.40.50.300">
    <property type="entry name" value="P-loop containing nucleotide triphosphate hydrolases"/>
    <property type="match status" value="1"/>
</dbReference>
<evidence type="ECO:0000256" key="3">
    <source>
        <dbReference type="ARBA" id="ARBA00022475"/>
    </source>
</evidence>
<comment type="caution">
    <text evidence="11">The sequence shown here is derived from an EMBL/GenBank/DDBJ whole genome shotgun (WGS) entry which is preliminary data.</text>
</comment>
<dbReference type="GO" id="GO:0051301">
    <property type="term" value="P:cell division"/>
    <property type="evidence" value="ECO:0007669"/>
    <property type="project" value="UniProtKB-UniRule"/>
</dbReference>
<dbReference type="GO" id="GO:0005524">
    <property type="term" value="F:ATP binding"/>
    <property type="evidence" value="ECO:0007669"/>
    <property type="project" value="UniProtKB-UniRule"/>
</dbReference>
<dbReference type="SMART" id="SM00382">
    <property type="entry name" value="AAA"/>
    <property type="match status" value="1"/>
</dbReference>
<gene>
    <name evidence="9" type="primary">ftsE</name>
    <name evidence="11" type="ORF">UT42_C0036G0005</name>
</gene>
<evidence type="ECO:0000259" key="10">
    <source>
        <dbReference type="PROSITE" id="PS50893"/>
    </source>
</evidence>
<evidence type="ECO:0000256" key="2">
    <source>
        <dbReference type="ARBA" id="ARBA00020019"/>
    </source>
</evidence>
<dbReference type="PANTHER" id="PTHR24220:SF470">
    <property type="entry name" value="CELL DIVISION ATP-BINDING PROTEIN FTSE"/>
    <property type="match status" value="1"/>
</dbReference>
<comment type="subcellular location">
    <subcellularLocation>
        <location evidence="9">Cell membrane</location>
        <topology evidence="9">Peripheral membrane protein</topology>
        <orientation evidence="9">Cytoplasmic side</orientation>
    </subcellularLocation>
</comment>
<evidence type="ECO:0000256" key="5">
    <source>
        <dbReference type="ARBA" id="ARBA00022741"/>
    </source>
</evidence>
<reference evidence="11 12" key="1">
    <citation type="journal article" date="2015" name="Nature">
        <title>rRNA introns, odd ribosomes, and small enigmatic genomes across a large radiation of phyla.</title>
        <authorList>
            <person name="Brown C.T."/>
            <person name="Hug L.A."/>
            <person name="Thomas B.C."/>
            <person name="Sharon I."/>
            <person name="Castelle C.J."/>
            <person name="Singh A."/>
            <person name="Wilkins M.J."/>
            <person name="Williams K.H."/>
            <person name="Banfield J.F."/>
        </authorList>
    </citation>
    <scope>NUCLEOTIDE SEQUENCE [LARGE SCALE GENOMIC DNA]</scope>
</reference>
<evidence type="ECO:0000256" key="1">
    <source>
        <dbReference type="ARBA" id="ARBA00005417"/>
    </source>
</evidence>
<protein>
    <recommendedName>
        <fullName evidence="2 9">Cell division ATP-binding protein FtsE</fullName>
    </recommendedName>
</protein>
<feature type="domain" description="ABC transporter" evidence="10">
    <location>
        <begin position="2"/>
        <end position="224"/>
    </location>
</feature>
<comment type="function">
    <text evidence="9">Part of the ABC transporter FtsEX involved in cellular division.</text>
</comment>
<name>A0A0G0NEE2_9BACT</name>
<dbReference type="GO" id="GO:0005886">
    <property type="term" value="C:plasma membrane"/>
    <property type="evidence" value="ECO:0007669"/>
    <property type="project" value="UniProtKB-SubCell"/>
</dbReference>
<comment type="similarity">
    <text evidence="1 9">Belongs to the ABC transporter superfamily.</text>
</comment>
<dbReference type="SUPFAM" id="SSF52540">
    <property type="entry name" value="P-loop containing nucleoside triphosphate hydrolases"/>
    <property type="match status" value="1"/>
</dbReference>
<sequence length="226" mass="25405">MIKIEEVSKIYKPNVIALDEVSFHIKPGEFVSLVGQSGTGKTTFVKLLTGEEHATKGQILVGGWNITNIKQRDIPHLRRQIAVIYQDFKLLPKKTLLENVEFALEVCGKPKKKIHSIAPKVMKIVGLENKMDRYPHEVSGGEKQRTAIARSLVYQPKILLADEPTGNLDSINAKEIVELLERINKFGTTVILVTHNKDIVNNLKRRVLTLHDGRLISDQAIGKYVI</sequence>
<evidence type="ECO:0000256" key="8">
    <source>
        <dbReference type="ARBA" id="ARBA00023306"/>
    </source>
</evidence>
<dbReference type="Proteomes" id="UP000034048">
    <property type="component" value="Unassembled WGS sequence"/>
</dbReference>
<dbReference type="InterPro" id="IPR003439">
    <property type="entry name" value="ABC_transporter-like_ATP-bd"/>
</dbReference>
<comment type="subunit">
    <text evidence="9">Homodimer. Forms a membrane-associated complex with FtsX.</text>
</comment>
<dbReference type="InterPro" id="IPR027417">
    <property type="entry name" value="P-loop_NTPase"/>
</dbReference>
<dbReference type="InterPro" id="IPR003593">
    <property type="entry name" value="AAA+_ATPase"/>
</dbReference>
<evidence type="ECO:0000313" key="11">
    <source>
        <dbReference type="EMBL" id="KKR13868.1"/>
    </source>
</evidence>
<keyword evidence="3 9" id="KW-1003">Cell membrane</keyword>
<dbReference type="PATRIC" id="fig|1618634.3.peg.421"/>
<accession>A0A0G0NEE2</accession>
<keyword evidence="6 9" id="KW-0067">ATP-binding</keyword>
<keyword evidence="5 9" id="KW-0547">Nucleotide-binding</keyword>
<evidence type="ECO:0000256" key="4">
    <source>
        <dbReference type="ARBA" id="ARBA00022618"/>
    </source>
</evidence>
<dbReference type="NCBIfam" id="TIGR02673">
    <property type="entry name" value="FtsE"/>
    <property type="match status" value="1"/>
</dbReference>
<proteinExistence type="inferred from homology"/>
<evidence type="ECO:0000256" key="9">
    <source>
        <dbReference type="RuleBase" id="RU365094"/>
    </source>
</evidence>
<dbReference type="GO" id="GO:0022857">
    <property type="term" value="F:transmembrane transporter activity"/>
    <property type="evidence" value="ECO:0007669"/>
    <property type="project" value="TreeGrafter"/>
</dbReference>